<dbReference type="InterPro" id="IPR025110">
    <property type="entry name" value="AMP-bd_C"/>
</dbReference>
<dbReference type="Pfam" id="PF00501">
    <property type="entry name" value="AMP-binding"/>
    <property type="match status" value="1"/>
</dbReference>
<dbReference type="GO" id="GO:0004467">
    <property type="term" value="F:long-chain fatty acid-CoA ligase activity"/>
    <property type="evidence" value="ECO:0007669"/>
    <property type="project" value="TreeGrafter"/>
</dbReference>
<reference evidence="7 8" key="1">
    <citation type="submission" date="2020-03" db="EMBL/GenBank/DDBJ databases">
        <authorList>
            <consortium name="Genoscope - CEA"/>
            <person name="William W."/>
        </authorList>
    </citation>
    <scope>NUCLEOTIDE SEQUENCE [LARGE SCALE GENOMIC DNA]</scope>
    <source>
        <strain evidence="8">DSM 16959</strain>
    </source>
</reference>
<dbReference type="GO" id="GO:0005524">
    <property type="term" value="F:ATP binding"/>
    <property type="evidence" value="ECO:0007669"/>
    <property type="project" value="UniProtKB-KW"/>
</dbReference>
<organism evidence="7 8">
    <name type="scientific">Denitratisoma oestradiolicum</name>
    <dbReference type="NCBI Taxonomy" id="311182"/>
    <lineage>
        <taxon>Bacteria</taxon>
        <taxon>Pseudomonadati</taxon>
        <taxon>Pseudomonadota</taxon>
        <taxon>Betaproteobacteria</taxon>
        <taxon>Nitrosomonadales</taxon>
        <taxon>Sterolibacteriaceae</taxon>
        <taxon>Denitratisoma</taxon>
    </lineage>
</organism>
<dbReference type="GO" id="GO:0005324">
    <property type="term" value="F:long-chain fatty acid transmembrane transporter activity"/>
    <property type="evidence" value="ECO:0007669"/>
    <property type="project" value="TreeGrafter"/>
</dbReference>
<dbReference type="RefSeq" id="WP_145771092.1">
    <property type="nucleotide sequence ID" value="NZ_LR778301.1"/>
</dbReference>
<keyword evidence="2 7" id="KW-0436">Ligase</keyword>
<dbReference type="PROSITE" id="PS00455">
    <property type="entry name" value="AMP_BINDING"/>
    <property type="match status" value="1"/>
</dbReference>
<evidence type="ECO:0000256" key="3">
    <source>
        <dbReference type="ARBA" id="ARBA00022741"/>
    </source>
</evidence>
<proteinExistence type="inferred from homology"/>
<evidence type="ECO:0000259" key="6">
    <source>
        <dbReference type="Pfam" id="PF13193"/>
    </source>
</evidence>
<feature type="domain" description="AMP-binding enzyme C-terminal" evidence="6">
    <location>
        <begin position="442"/>
        <end position="519"/>
    </location>
</feature>
<protein>
    <submittedName>
        <fullName evidence="7">AMP-dependent synthetase and ligase</fullName>
    </submittedName>
</protein>
<evidence type="ECO:0000256" key="2">
    <source>
        <dbReference type="ARBA" id="ARBA00022598"/>
    </source>
</evidence>
<accession>A0A6S6XXX1</accession>
<dbReference type="KEGG" id="doe:DENOEST_2564"/>
<dbReference type="SUPFAM" id="SSF56801">
    <property type="entry name" value="Acetyl-CoA synthetase-like"/>
    <property type="match status" value="1"/>
</dbReference>
<dbReference type="Gene3D" id="3.30.300.30">
    <property type="match status" value="1"/>
</dbReference>
<dbReference type="AlphaFoldDB" id="A0A6S6XXX1"/>
<dbReference type="Proteomes" id="UP000515733">
    <property type="component" value="Chromosome"/>
</dbReference>
<name>A0A6S6XXX1_9PROT</name>
<dbReference type="EMBL" id="LR778301">
    <property type="protein sequence ID" value="CAB1369729.1"/>
    <property type="molecule type" value="Genomic_DNA"/>
</dbReference>
<evidence type="ECO:0000256" key="1">
    <source>
        <dbReference type="ARBA" id="ARBA00006432"/>
    </source>
</evidence>
<dbReference type="GO" id="GO:0044539">
    <property type="term" value="P:long-chain fatty acid import into cell"/>
    <property type="evidence" value="ECO:0007669"/>
    <property type="project" value="TreeGrafter"/>
</dbReference>
<evidence type="ECO:0000313" key="7">
    <source>
        <dbReference type="EMBL" id="CAB1369729.1"/>
    </source>
</evidence>
<dbReference type="InterPro" id="IPR045851">
    <property type="entry name" value="AMP-bd_C_sf"/>
</dbReference>
<keyword evidence="3" id="KW-0547">Nucleotide-binding</keyword>
<dbReference type="PANTHER" id="PTHR43107:SF15">
    <property type="entry name" value="FATTY ACID TRANSPORT PROTEIN 3, ISOFORM A"/>
    <property type="match status" value="1"/>
</dbReference>
<dbReference type="OrthoDB" id="9763207at2"/>
<dbReference type="InterPro" id="IPR000873">
    <property type="entry name" value="AMP-dep_synth/lig_dom"/>
</dbReference>
<dbReference type="Pfam" id="PF13193">
    <property type="entry name" value="AMP-binding_C"/>
    <property type="match status" value="1"/>
</dbReference>
<comment type="similarity">
    <text evidence="1">Belongs to the ATP-dependent AMP-binding enzyme family.</text>
</comment>
<sequence length="540" mass="58487">MAELNPMILSHLIALKAQELPDRDILTFEHLSLDGGKTPDEVRTYADLHRNGNRIAAYLAAKGIKKGDRFVISLRNHPEFVEAMVATSITGAVFVPVDPRTKGEKLAFMINNSESQGIVCADYNLAEVDAVRARCPQLKWVLALDSGENGSVSIKDFQGVDDIAQVLAREVAPVPMAELTLADPFQIIYTSGTTGDPKGIVGNVGRFGGTGMMGQLFGYQADERPYTGLSFTHNNAQATALCPALFGGYRAVFSRKFTKSKLWDVARKYGCTSFSVLGGMATAIYSEPARPNDADNPVRLVVSGGMPGAIWQAFEERFGVKIFEIYGASDGGGMAFKRPGEGPIGSFGKAMTGYEMKILDDEGNECPPDVVGEICCRPATGSPVSVEVEYHGNPEASKKKVRDGWNHSGDMGHSDAEGWLHFDYRKGGGIRHNGDFINPSFVEKVVAEHGDVDDVFVYGVPSSSGAPGERDVVAAVVPRDMDSFDSKAVFTHCRQGLEPNFVPSYLQVVSEIPKTASEKPQERFLLDLFAPDAPGVHREH</sequence>
<evidence type="ECO:0000259" key="5">
    <source>
        <dbReference type="Pfam" id="PF00501"/>
    </source>
</evidence>
<dbReference type="Gene3D" id="3.40.50.12780">
    <property type="entry name" value="N-terminal domain of ligase-like"/>
    <property type="match status" value="1"/>
</dbReference>
<keyword evidence="4" id="KW-0067">ATP-binding</keyword>
<evidence type="ECO:0000313" key="8">
    <source>
        <dbReference type="Proteomes" id="UP000515733"/>
    </source>
</evidence>
<dbReference type="PANTHER" id="PTHR43107">
    <property type="entry name" value="LONG-CHAIN FATTY ACID TRANSPORT PROTEIN"/>
    <property type="match status" value="1"/>
</dbReference>
<gene>
    <name evidence="7" type="ORF">DENOEST_2564</name>
</gene>
<dbReference type="InterPro" id="IPR042099">
    <property type="entry name" value="ANL_N_sf"/>
</dbReference>
<keyword evidence="8" id="KW-1185">Reference proteome</keyword>
<evidence type="ECO:0000256" key="4">
    <source>
        <dbReference type="ARBA" id="ARBA00022840"/>
    </source>
</evidence>
<feature type="domain" description="AMP-dependent synthetase/ligase" evidence="5">
    <location>
        <begin position="17"/>
        <end position="377"/>
    </location>
</feature>
<dbReference type="InterPro" id="IPR020845">
    <property type="entry name" value="AMP-binding_CS"/>
</dbReference>
<dbReference type="GO" id="GO:0005886">
    <property type="term" value="C:plasma membrane"/>
    <property type="evidence" value="ECO:0007669"/>
    <property type="project" value="TreeGrafter"/>
</dbReference>